<keyword evidence="4" id="KW-1185">Reference proteome</keyword>
<evidence type="ECO:0000259" key="2">
    <source>
        <dbReference type="Pfam" id="PF14258"/>
    </source>
</evidence>
<feature type="region of interest" description="Disordered" evidence="1">
    <location>
        <begin position="191"/>
        <end position="210"/>
    </location>
</feature>
<dbReference type="EMBL" id="JAGSMN010000167">
    <property type="protein sequence ID" value="MBR7673089.1"/>
    <property type="molecule type" value="Genomic_DNA"/>
</dbReference>
<dbReference type="Proteomes" id="UP000675554">
    <property type="component" value="Unassembled WGS sequence"/>
</dbReference>
<feature type="region of interest" description="Disordered" evidence="1">
    <location>
        <begin position="363"/>
        <end position="391"/>
    </location>
</feature>
<evidence type="ECO:0000256" key="1">
    <source>
        <dbReference type="SAM" id="MobiDB-lite"/>
    </source>
</evidence>
<feature type="region of interest" description="Disordered" evidence="1">
    <location>
        <begin position="420"/>
        <end position="440"/>
    </location>
</feature>
<dbReference type="AlphaFoldDB" id="A0A8T4IM92"/>
<proteinExistence type="predicted"/>
<reference evidence="3" key="1">
    <citation type="submission" date="2021-04" db="EMBL/GenBank/DDBJ databases">
        <title>Sequencing of actinobacteria type strains.</title>
        <authorList>
            <person name="Nguyen G.-S."/>
            <person name="Wentzel A."/>
        </authorList>
    </citation>
    <scope>NUCLEOTIDE SEQUENCE</scope>
    <source>
        <strain evidence="3">DSM 42095</strain>
    </source>
</reference>
<organism evidence="3 4">
    <name type="scientific">Streptomyces daliensis</name>
    <dbReference type="NCBI Taxonomy" id="299421"/>
    <lineage>
        <taxon>Bacteria</taxon>
        <taxon>Bacillati</taxon>
        <taxon>Actinomycetota</taxon>
        <taxon>Actinomycetes</taxon>
        <taxon>Kitasatosporales</taxon>
        <taxon>Streptomycetaceae</taxon>
        <taxon>Streptomyces</taxon>
    </lineage>
</organism>
<comment type="caution">
    <text evidence="3">The sequence shown here is derived from an EMBL/GenBank/DDBJ whole genome shotgun (WGS) entry which is preliminary data.</text>
</comment>
<accession>A0A8T4IM92</accession>
<gene>
    <name evidence="3" type="ORF">KDA82_08685</name>
</gene>
<sequence>MSSPDASTSLSPTARQLWKRARGLLIAAAVLAAAGVILAAMRSGGHHGVLDPRSADRYGSRAAAELLAQQGVDTEVATTVTEAAAKAGPDTTLLVAQPDSLSENQRSKIREATERGGRTVLVAPGRDSTSELTPGVRAAAPAEIQPTPPDCDFPAAERAGDADLGGLRYAGAPRHADACYLHQGLPSLLRLPTDRGHGDSGTSPDTGDTVLLGAPDPLYNDRLGHHGNASLALQLLGSREHLVWYLPSPSDTSATDNQNRGFFALLPDGWTWALLQLGIAAVLAALWRARRLGPLVPERLPVSVRASEATEGRARLYRRARARDRAADALRTATRTRLAPLVGVPLSQAHLPEVLAPAVAAHTPADVAPPPTDPVSHVSGPPQGDEPTVTDSTGIRALLFGAPPQDDTALIQLADELDQLERRMTAASPAPSPTDKDRTP</sequence>
<dbReference type="Pfam" id="PF14258">
    <property type="entry name" value="DUF4350"/>
    <property type="match status" value="1"/>
</dbReference>
<evidence type="ECO:0000313" key="4">
    <source>
        <dbReference type="Proteomes" id="UP000675554"/>
    </source>
</evidence>
<evidence type="ECO:0000313" key="3">
    <source>
        <dbReference type="EMBL" id="MBR7673089.1"/>
    </source>
</evidence>
<protein>
    <submittedName>
        <fullName evidence="3">DUF4350 domain-containing protein</fullName>
    </submittedName>
</protein>
<name>A0A8T4IM92_9ACTN</name>
<feature type="domain" description="DUF4350" evidence="2">
    <location>
        <begin position="53"/>
        <end position="236"/>
    </location>
</feature>
<dbReference type="InterPro" id="IPR025646">
    <property type="entry name" value="DUF4350"/>
</dbReference>